<name>A0A252EEJ7_9PROT</name>
<organism evidence="2 3">
    <name type="scientific">Acetobacter senegalensis</name>
    <dbReference type="NCBI Taxonomy" id="446692"/>
    <lineage>
        <taxon>Bacteria</taxon>
        <taxon>Pseudomonadati</taxon>
        <taxon>Pseudomonadota</taxon>
        <taxon>Alphaproteobacteria</taxon>
        <taxon>Acetobacterales</taxon>
        <taxon>Acetobacteraceae</taxon>
        <taxon>Acetobacter</taxon>
    </lineage>
</organism>
<dbReference type="Pfam" id="PF04865">
    <property type="entry name" value="Baseplate_J"/>
    <property type="match status" value="1"/>
</dbReference>
<sequence>MTDAGFVAPAESDMLDGVIADLNSAFGGVLNAALSTPQGQLATTLTAILGDAYDQFLALANGVDPAFASGRMQDAIGKLYFMSRRGATATVVTVVCTGSAGAVVPEGTLIQDSSGNYYAADGAITIGALGAGTGMFSCTVAGPVQCPANTVSVYQSVTGLSSVANPAAGVTGSEQEDRIAFEVRREESVARNAIGSLNAISGEVQAVDGVTDAYITDNGTASAVTTGGVSIAAHSLYVCVNGGTDEDVALAILRKKAPGCGYTGTTSVTVSDPNSDYSTPPTYTVQFTRAVATPVFFAVTLKSSSAVPSTAAQEVQNAIISAFNGNDGGSRARIGGLLFASRFYATVAALGTWVQIVEITIGTSANPTGFTAQMQIDQIPTIDASNIAVTIS</sequence>
<dbReference type="AlphaFoldDB" id="A0A252EEJ7"/>
<gene>
    <name evidence="2" type="ORF">HK16_00480</name>
</gene>
<dbReference type="Proteomes" id="UP000195072">
    <property type="component" value="Unassembled WGS sequence"/>
</dbReference>
<protein>
    <recommendedName>
        <fullName evidence="1">Baseplate protein J-like barrel domain-containing protein</fullName>
    </recommendedName>
</protein>
<reference evidence="2 3" key="1">
    <citation type="submission" date="2014-06" db="EMBL/GenBank/DDBJ databases">
        <authorList>
            <person name="Ju J."/>
            <person name="Zhang J."/>
        </authorList>
    </citation>
    <scope>NUCLEOTIDE SEQUENCE [LARGE SCALE GENOMIC DNA]</scope>
    <source>
        <strain evidence="2">DmL_050</strain>
    </source>
</reference>
<evidence type="ECO:0000313" key="3">
    <source>
        <dbReference type="Proteomes" id="UP000195072"/>
    </source>
</evidence>
<proteinExistence type="predicted"/>
<feature type="domain" description="Baseplate protein J-like barrel" evidence="1">
    <location>
        <begin position="93"/>
        <end position="172"/>
    </location>
</feature>
<dbReference type="InterPro" id="IPR006949">
    <property type="entry name" value="Barrel_Baseplate_J-like"/>
</dbReference>
<evidence type="ECO:0000259" key="1">
    <source>
        <dbReference type="Pfam" id="PF04865"/>
    </source>
</evidence>
<evidence type="ECO:0000313" key="2">
    <source>
        <dbReference type="EMBL" id="OUL64898.1"/>
    </source>
</evidence>
<dbReference type="EMBL" id="JOOZ01000105">
    <property type="protein sequence ID" value="OUL64898.1"/>
    <property type="molecule type" value="Genomic_DNA"/>
</dbReference>
<comment type="caution">
    <text evidence="2">The sequence shown here is derived from an EMBL/GenBank/DDBJ whole genome shotgun (WGS) entry which is preliminary data.</text>
</comment>
<accession>A0A252EEJ7</accession>